<dbReference type="EMBL" id="JAKILJ010000062">
    <property type="protein sequence ID" value="MCL1107460.1"/>
    <property type="molecule type" value="Genomic_DNA"/>
</dbReference>
<evidence type="ECO:0000256" key="1">
    <source>
        <dbReference type="SAM" id="SignalP"/>
    </source>
</evidence>
<dbReference type="Proteomes" id="UP001139408">
    <property type="component" value="Unassembled WGS sequence"/>
</dbReference>
<organism evidence="2 3">
    <name type="scientific">Shewanella algicola</name>
    <dbReference type="NCBI Taxonomy" id="640633"/>
    <lineage>
        <taxon>Bacteria</taxon>
        <taxon>Pseudomonadati</taxon>
        <taxon>Pseudomonadota</taxon>
        <taxon>Gammaproteobacteria</taxon>
        <taxon>Alteromonadales</taxon>
        <taxon>Shewanellaceae</taxon>
        <taxon>Shewanella</taxon>
    </lineage>
</organism>
<feature type="signal peptide" evidence="1">
    <location>
        <begin position="1"/>
        <end position="21"/>
    </location>
</feature>
<dbReference type="InterPro" id="IPR020016">
    <property type="entry name" value="Decahaem-assoc_OM_MtrB/PioB"/>
</dbReference>
<dbReference type="Pfam" id="PF11854">
    <property type="entry name" value="MtrB_PioB"/>
    <property type="match status" value="1"/>
</dbReference>
<sequence>MYFKLNIITTMLIVISDPLLAADFGIGNANTTQVDTNKYQCNRCIEHPSLNGQVSIGLGLINSDDAYSGNEFGKDRNGLVGAVSGDMRLRSSDGLDTKVNAHNLGLDSSRFHLQVNKTDEFKTNIDYRLQTTYGRKVQSPFFIRNNVIDKAANSIFNTSIIKEREKVGAGFEYLYQDYKAFLDYSYEKQSGNKEASFVDAIGVVNFVEPISSSTEEVHAGITYNGNTWSSTLQYNGSFYRDDIDNLSLIYNEDIYAATPDNSAHIISLSGQSVFLNTALNGTISAGRMIQDSRLIPMAGNPLVNWDGQVDTRDVRIGFSSLLNARWRVNGKFSFSDRDNQSSVDNFAQLEWDSISGAFKMNVPLDISRTGGSLQTSYRFSSQYRLSSGYEFKETERNYLEREINRENKFWSKITIHAIDKLKFSIKGIYENRGGSLYDSSRITAPQENPLLRKYYLADRERSGVELNINHNPLYWLNIGINGSYSRDKYQNTDLGLSEAEDYRYDITLGINPSNKLHLYALASQQWINSDMSGSSFDNYSNWLGHVEDTFINLGAGVSWIWSDDLTVGADYLFANSESNTAIDDSDYGDYYDYRHSIELYGSYALNADVGLKLSYRYERYYDADDGLVGIDEITRLTTLGEQNHNYNAHLLMMSINCMF</sequence>
<dbReference type="AlphaFoldDB" id="A0A9X1Z7Y0"/>
<dbReference type="RefSeq" id="WP_188926879.1">
    <property type="nucleotide sequence ID" value="NZ_BMQI01000061.1"/>
</dbReference>
<gene>
    <name evidence="2" type="ORF">L2749_19785</name>
</gene>
<evidence type="ECO:0000313" key="2">
    <source>
        <dbReference type="EMBL" id="MCL1107460.1"/>
    </source>
</evidence>
<reference evidence="2" key="1">
    <citation type="submission" date="2022-01" db="EMBL/GenBank/DDBJ databases">
        <title>Whole genome-based taxonomy of the Shewanellaceae.</title>
        <authorList>
            <person name="Martin-Rodriguez A.J."/>
        </authorList>
    </citation>
    <scope>NUCLEOTIDE SEQUENCE</scope>
    <source>
        <strain evidence="2">DSM 23803</strain>
    </source>
</reference>
<feature type="chain" id="PRO_5040730046" evidence="1">
    <location>
        <begin position="22"/>
        <end position="659"/>
    </location>
</feature>
<proteinExistence type="predicted"/>
<accession>A0A9X1Z7Y0</accession>
<keyword evidence="3" id="KW-1185">Reference proteome</keyword>
<dbReference type="NCBIfam" id="TIGR03509">
    <property type="entry name" value="OMP_MtrB_PioB"/>
    <property type="match status" value="1"/>
</dbReference>
<dbReference type="InterPro" id="IPR011250">
    <property type="entry name" value="OMP/PagP_B-barrel"/>
</dbReference>
<comment type="caution">
    <text evidence="2">The sequence shown here is derived from an EMBL/GenBank/DDBJ whole genome shotgun (WGS) entry which is preliminary data.</text>
</comment>
<evidence type="ECO:0000313" key="3">
    <source>
        <dbReference type="Proteomes" id="UP001139408"/>
    </source>
</evidence>
<keyword evidence="1" id="KW-0732">Signal</keyword>
<dbReference type="SUPFAM" id="SSF56925">
    <property type="entry name" value="OMPA-like"/>
    <property type="match status" value="1"/>
</dbReference>
<name>A0A9X1Z7Y0_9GAMM</name>
<protein>
    <submittedName>
        <fullName evidence="2">MtrB/PioB family decaheme-associated outer membrane protein</fullName>
    </submittedName>
</protein>